<dbReference type="PROSITE" id="PS00108">
    <property type="entry name" value="PROTEIN_KINASE_ST"/>
    <property type="match status" value="1"/>
</dbReference>
<dbReference type="SUPFAM" id="SSF56112">
    <property type="entry name" value="Protein kinase-like (PK-like)"/>
    <property type="match status" value="1"/>
</dbReference>
<dbReference type="GO" id="GO:0005977">
    <property type="term" value="P:glycogen metabolic process"/>
    <property type="evidence" value="ECO:0007669"/>
    <property type="project" value="UniProtKB-KW"/>
</dbReference>
<evidence type="ECO:0000256" key="13">
    <source>
        <dbReference type="RuleBase" id="RU000304"/>
    </source>
</evidence>
<comment type="catalytic activity">
    <reaction evidence="1">
        <text>2 ATP + phosphorylase b = 2 ADP + phosphorylase a.</text>
        <dbReference type="EC" id="2.7.11.19"/>
    </reaction>
</comment>
<keyword evidence="10" id="KW-0119">Carbohydrate metabolism</keyword>
<evidence type="ECO:0000256" key="5">
    <source>
        <dbReference type="ARBA" id="ARBA00022679"/>
    </source>
</evidence>
<dbReference type="InterPro" id="IPR011009">
    <property type="entry name" value="Kinase-like_dom_sf"/>
</dbReference>
<organism evidence="15">
    <name type="scientific">Schistocephalus solidus</name>
    <name type="common">Tapeworm</name>
    <dbReference type="NCBI Taxonomy" id="70667"/>
    <lineage>
        <taxon>Eukaryota</taxon>
        <taxon>Metazoa</taxon>
        <taxon>Spiralia</taxon>
        <taxon>Lophotrochozoa</taxon>
        <taxon>Platyhelminthes</taxon>
        <taxon>Cestoda</taxon>
        <taxon>Eucestoda</taxon>
        <taxon>Diphyllobothriidea</taxon>
        <taxon>Diphyllobothriidae</taxon>
        <taxon>Schistocephalus</taxon>
    </lineage>
</organism>
<dbReference type="InterPro" id="IPR002291">
    <property type="entry name" value="Phosph_kin_gamma"/>
</dbReference>
<dbReference type="GO" id="GO:0005516">
    <property type="term" value="F:calmodulin binding"/>
    <property type="evidence" value="ECO:0007669"/>
    <property type="project" value="UniProtKB-KW"/>
</dbReference>
<dbReference type="GO" id="GO:0005524">
    <property type="term" value="F:ATP binding"/>
    <property type="evidence" value="ECO:0007669"/>
    <property type="project" value="UniProtKB-UniRule"/>
</dbReference>
<dbReference type="Gene3D" id="1.10.510.10">
    <property type="entry name" value="Transferase(Phosphotransferase) domain 1"/>
    <property type="match status" value="1"/>
</dbReference>
<comment type="similarity">
    <text evidence="13">Belongs to the protein kinase superfamily.</text>
</comment>
<gene>
    <name evidence="15" type="primary">PHKG1</name>
    <name evidence="15" type="ORF">TR153415</name>
</gene>
<evidence type="ECO:0000256" key="8">
    <source>
        <dbReference type="ARBA" id="ARBA00022840"/>
    </source>
</evidence>
<dbReference type="PROSITE" id="PS00107">
    <property type="entry name" value="PROTEIN_KINASE_ATP"/>
    <property type="match status" value="1"/>
</dbReference>
<dbReference type="PROSITE" id="PS50011">
    <property type="entry name" value="PROTEIN_KINASE_DOM"/>
    <property type="match status" value="1"/>
</dbReference>
<dbReference type="InterPro" id="IPR017441">
    <property type="entry name" value="Protein_kinase_ATP_BS"/>
</dbReference>
<dbReference type="PRINTS" id="PR01049">
    <property type="entry name" value="PHOSPHBKNASE"/>
</dbReference>
<proteinExistence type="inferred from homology"/>
<keyword evidence="6 12" id="KW-0547">Nucleotide-binding</keyword>
<evidence type="ECO:0000256" key="11">
    <source>
        <dbReference type="ARBA" id="ARBA00025890"/>
    </source>
</evidence>
<dbReference type="SMART" id="SM00220">
    <property type="entry name" value="S_TKc"/>
    <property type="match status" value="1"/>
</dbReference>
<dbReference type="AlphaFoldDB" id="A0A0X3PEF4"/>
<accession>A0A0X3PEF4</accession>
<dbReference type="Pfam" id="PF00069">
    <property type="entry name" value="Pkinase"/>
    <property type="match status" value="1"/>
</dbReference>
<evidence type="ECO:0000256" key="7">
    <source>
        <dbReference type="ARBA" id="ARBA00022777"/>
    </source>
</evidence>
<dbReference type="InterPro" id="IPR008271">
    <property type="entry name" value="Ser/Thr_kinase_AS"/>
</dbReference>
<sequence length="426" mass="48590">MAVIDLEKDGVLDASLAASFYAKYIPQEILGTGASSTVRRCICKETKEEFAVKILDLNSGVDTSAVLRAECMREVSILKAIAGHPNIIKLQDVFVGEAYVFLVFELCKSGELFDYLTKMVTLSEKRTRMIMRQMLDAVSFIHSKGIVHRDLKPENILLDQDMNIKLADFGLAVFITEKDELQETRGTPGYLAPEVLRCGYYDNQPPYGQPVDIWACGVIMYTLLVGVPPFWNRKEYLMLRQIMQGNYSFPSPEWDEISESAKDLIRKMLVVESTSRIKPREALSHEFFSQGISTPASTLFNAKRRFRAAYVAVRFIHLLRELKACGTSLSIYKLTSDPYANKRLRKLIDTLAYDVYSHWIKRGDEQNRAALFENQPHRELVTELSDSLTLGREDTLEYTGDDYEGSYQNECYRDMDEYGTEIPTLS</sequence>
<evidence type="ECO:0000256" key="9">
    <source>
        <dbReference type="ARBA" id="ARBA00022860"/>
    </source>
</evidence>
<dbReference type="GO" id="GO:0005964">
    <property type="term" value="C:phosphorylase kinase complex"/>
    <property type="evidence" value="ECO:0007669"/>
    <property type="project" value="InterPro"/>
</dbReference>
<dbReference type="EC" id="2.7.11.19" evidence="2"/>
<name>A0A0X3PEF4_SCHSO</name>
<feature type="binding site" evidence="12">
    <location>
        <position position="53"/>
    </location>
    <ligand>
        <name>ATP</name>
        <dbReference type="ChEBI" id="CHEBI:30616"/>
    </ligand>
</feature>
<comment type="subunit">
    <text evidence="11">Hexadecamer of 4 heterotetramers, each composed of alpha, beta, gamma, and delta subunits. Alpha (PHKA1 or PHKA2) and beta (PHKB) are regulatory subunits, gamma (PHKG1 or PHKG2) is the catalytic subunit, and delta is calmodulin.</text>
</comment>
<evidence type="ECO:0000256" key="6">
    <source>
        <dbReference type="ARBA" id="ARBA00022741"/>
    </source>
</evidence>
<keyword evidence="8 12" id="KW-0067">ATP-binding</keyword>
<feature type="domain" description="Protein kinase" evidence="14">
    <location>
        <begin position="24"/>
        <end position="288"/>
    </location>
</feature>
<dbReference type="EMBL" id="GEEE01013545">
    <property type="protein sequence ID" value="JAP49680.1"/>
    <property type="molecule type" value="Transcribed_RNA"/>
</dbReference>
<dbReference type="FunFam" id="1.10.510.10:FF:001701">
    <property type="entry name" value="Phosphorylase kinase catalytic subunit gamma 2"/>
    <property type="match status" value="1"/>
</dbReference>
<evidence type="ECO:0000256" key="2">
    <source>
        <dbReference type="ARBA" id="ARBA00012432"/>
    </source>
</evidence>
<evidence type="ECO:0000313" key="15">
    <source>
        <dbReference type="EMBL" id="JAP49680.1"/>
    </source>
</evidence>
<reference evidence="15" key="1">
    <citation type="submission" date="2016-01" db="EMBL/GenBank/DDBJ databases">
        <title>Reference transcriptome for the parasite Schistocephalus solidus: insights into the molecular evolution of parasitism.</title>
        <authorList>
            <person name="Hebert F.O."/>
            <person name="Grambauer S."/>
            <person name="Barber I."/>
            <person name="Landry C.R."/>
            <person name="Aubin-Horth N."/>
        </authorList>
    </citation>
    <scope>NUCLEOTIDE SEQUENCE</scope>
</reference>
<evidence type="ECO:0000256" key="12">
    <source>
        <dbReference type="PROSITE-ProRule" id="PRU10141"/>
    </source>
</evidence>
<dbReference type="EMBL" id="GEEE01019782">
    <property type="protein sequence ID" value="JAP43443.1"/>
    <property type="molecule type" value="Transcribed_RNA"/>
</dbReference>
<keyword evidence="9" id="KW-0112">Calmodulin-binding</keyword>
<evidence type="ECO:0000256" key="3">
    <source>
        <dbReference type="ARBA" id="ARBA00022527"/>
    </source>
</evidence>
<dbReference type="GO" id="GO:0004689">
    <property type="term" value="F:phosphorylase kinase activity"/>
    <property type="evidence" value="ECO:0007669"/>
    <property type="project" value="UniProtKB-EC"/>
</dbReference>
<dbReference type="InterPro" id="IPR000719">
    <property type="entry name" value="Prot_kinase_dom"/>
</dbReference>
<keyword evidence="3 13" id="KW-0723">Serine/threonine-protein kinase</keyword>
<evidence type="ECO:0000256" key="10">
    <source>
        <dbReference type="ARBA" id="ARBA00023277"/>
    </source>
</evidence>
<evidence type="ECO:0000256" key="4">
    <source>
        <dbReference type="ARBA" id="ARBA00022600"/>
    </source>
</evidence>
<keyword evidence="5" id="KW-0808">Transferase</keyword>
<keyword evidence="4" id="KW-0321">Glycogen metabolism</keyword>
<evidence type="ECO:0000259" key="14">
    <source>
        <dbReference type="PROSITE" id="PS50011"/>
    </source>
</evidence>
<protein>
    <recommendedName>
        <fullName evidence="2">phosphorylase kinase</fullName>
        <ecNumber evidence="2">2.7.11.19</ecNumber>
    </recommendedName>
</protein>
<keyword evidence="7 15" id="KW-0418">Kinase</keyword>
<dbReference type="PANTHER" id="PTHR24347">
    <property type="entry name" value="SERINE/THREONINE-PROTEIN KINASE"/>
    <property type="match status" value="1"/>
</dbReference>
<evidence type="ECO:0000256" key="1">
    <source>
        <dbReference type="ARBA" id="ARBA00001674"/>
    </source>
</evidence>
<dbReference type="Gene3D" id="3.30.200.20">
    <property type="entry name" value="Phosphorylase Kinase, domain 1"/>
    <property type="match status" value="1"/>
</dbReference>